<proteinExistence type="predicted"/>
<reference evidence="1 2" key="1">
    <citation type="submission" date="2021-09" db="EMBL/GenBank/DDBJ databases">
        <title>Genomic insights and catalytic innovation underlie evolution of tropane alkaloids biosynthesis.</title>
        <authorList>
            <person name="Wang Y.-J."/>
            <person name="Tian T."/>
            <person name="Huang J.-P."/>
            <person name="Huang S.-X."/>
        </authorList>
    </citation>
    <scope>NUCLEOTIDE SEQUENCE [LARGE SCALE GENOMIC DNA]</scope>
    <source>
        <strain evidence="1">KIB-2018</strain>
        <tissue evidence="1">Leaf</tissue>
    </source>
</reference>
<name>A0AAV8TBB9_9ROSI</name>
<dbReference type="EMBL" id="JAIWQS010000005">
    <property type="protein sequence ID" value="KAJ8763997.1"/>
    <property type="molecule type" value="Genomic_DNA"/>
</dbReference>
<protein>
    <submittedName>
        <fullName evidence="1">Uncharacterized protein</fullName>
    </submittedName>
</protein>
<evidence type="ECO:0000313" key="1">
    <source>
        <dbReference type="EMBL" id="KAJ8763997.1"/>
    </source>
</evidence>
<keyword evidence="2" id="KW-1185">Reference proteome</keyword>
<sequence>MSLQKNGFFLEIKTWHVKTFAVFKRPPAHCVLDYSSSGRCCCVVLSVDSFNLPAVVYFLLFRFDFVSAVVLFLSDLWPLQLLFYYGTDRLTNSSGKLLHFSFALVLRLQCCAVLASWGASVLLLCYCHFVFPSVAFLNLKAVSFSHLQKLVIASPNINTSLISLHQSPPRVHHYPLYSLAFQRLQTRVHSFPPIHSVPSRDAVQRHHYVYRNSLTFLHGSLKRRRRSVWIYVYIHEWVIVEKAERSDIPTLTRKSTLSQLTLQLDNLFI</sequence>
<organism evidence="1 2">
    <name type="scientific">Erythroxylum novogranatense</name>
    <dbReference type="NCBI Taxonomy" id="1862640"/>
    <lineage>
        <taxon>Eukaryota</taxon>
        <taxon>Viridiplantae</taxon>
        <taxon>Streptophyta</taxon>
        <taxon>Embryophyta</taxon>
        <taxon>Tracheophyta</taxon>
        <taxon>Spermatophyta</taxon>
        <taxon>Magnoliopsida</taxon>
        <taxon>eudicotyledons</taxon>
        <taxon>Gunneridae</taxon>
        <taxon>Pentapetalae</taxon>
        <taxon>rosids</taxon>
        <taxon>fabids</taxon>
        <taxon>Malpighiales</taxon>
        <taxon>Erythroxylaceae</taxon>
        <taxon>Erythroxylum</taxon>
    </lineage>
</organism>
<accession>A0AAV8TBB9</accession>
<dbReference type="AlphaFoldDB" id="A0AAV8TBB9"/>
<comment type="caution">
    <text evidence="1">The sequence shown here is derived from an EMBL/GenBank/DDBJ whole genome shotgun (WGS) entry which is preliminary data.</text>
</comment>
<gene>
    <name evidence="1" type="ORF">K2173_004869</name>
</gene>
<evidence type="ECO:0000313" key="2">
    <source>
        <dbReference type="Proteomes" id="UP001159364"/>
    </source>
</evidence>
<dbReference type="Proteomes" id="UP001159364">
    <property type="component" value="Linkage Group LG05"/>
</dbReference>